<evidence type="ECO:0000313" key="2">
    <source>
        <dbReference type="Proteomes" id="UP001164250"/>
    </source>
</evidence>
<sequence length="196" mass="21177">MLKTGRMVTHSGLDLQQRAGYTVQAERLNFLRFISFFRAVRREASFAGLRTTSVRKLLPESWGSLCPVHTPDGESCGLLNHMTSTCQALQLKSLVVLPPTYFLVLIGVGMMPSLPKLVKAGPPAALSILLDGRVVGAIPSSEVEKVVAHLRKLKVSAASAVFMEISCPDGGNGGRSNDFSATHEEIHPSWDARCSC</sequence>
<dbReference type="EMBL" id="CM047899">
    <property type="protein sequence ID" value="KAJ0103278.1"/>
    <property type="molecule type" value="Genomic_DNA"/>
</dbReference>
<organism evidence="1 2">
    <name type="scientific">Pistacia atlantica</name>
    <dbReference type="NCBI Taxonomy" id="434234"/>
    <lineage>
        <taxon>Eukaryota</taxon>
        <taxon>Viridiplantae</taxon>
        <taxon>Streptophyta</taxon>
        <taxon>Embryophyta</taxon>
        <taxon>Tracheophyta</taxon>
        <taxon>Spermatophyta</taxon>
        <taxon>Magnoliopsida</taxon>
        <taxon>eudicotyledons</taxon>
        <taxon>Gunneridae</taxon>
        <taxon>Pentapetalae</taxon>
        <taxon>rosids</taxon>
        <taxon>malvids</taxon>
        <taxon>Sapindales</taxon>
        <taxon>Anacardiaceae</taxon>
        <taxon>Pistacia</taxon>
    </lineage>
</organism>
<accession>A0ACC1BVY4</accession>
<dbReference type="Proteomes" id="UP001164250">
    <property type="component" value="Chromosome 3"/>
</dbReference>
<reference evidence="2" key="1">
    <citation type="journal article" date="2023" name="G3 (Bethesda)">
        <title>Genome assembly and association tests identify interacting loci associated with vigor, precocity, and sex in interspecific pistachio rootstocks.</title>
        <authorList>
            <person name="Palmer W."/>
            <person name="Jacygrad E."/>
            <person name="Sagayaradj S."/>
            <person name="Cavanaugh K."/>
            <person name="Han R."/>
            <person name="Bertier L."/>
            <person name="Beede B."/>
            <person name="Kafkas S."/>
            <person name="Golino D."/>
            <person name="Preece J."/>
            <person name="Michelmore R."/>
        </authorList>
    </citation>
    <scope>NUCLEOTIDE SEQUENCE [LARGE SCALE GENOMIC DNA]</scope>
</reference>
<gene>
    <name evidence="1" type="ORF">Patl1_05687</name>
</gene>
<comment type="caution">
    <text evidence="1">The sequence shown here is derived from an EMBL/GenBank/DDBJ whole genome shotgun (WGS) entry which is preliminary data.</text>
</comment>
<name>A0ACC1BVY4_9ROSI</name>
<protein>
    <submittedName>
        <fullName evidence="1">Uncharacterized protein</fullName>
    </submittedName>
</protein>
<keyword evidence="2" id="KW-1185">Reference proteome</keyword>
<proteinExistence type="predicted"/>
<evidence type="ECO:0000313" key="1">
    <source>
        <dbReference type="EMBL" id="KAJ0103278.1"/>
    </source>
</evidence>